<sequence>MSVLAKQHQNPGPQKKKISDRFLDVIERAGNKLPDPVTLFIIMSAIILVLSYFLSLIGVSAKDPASGNTIEAVNLLNREGIVQILTNMVGNFTSFAPLGLVVVTMLGVGVAESTGLVQLVMKKSVLSAPKNLILPVILFTAIVGGVAADAAFIVFPPIAAMIFMSLGRSPLVGLIATYAAVGGGFSANILLNSLDVLLAGITEQAARMVDPEYIGNPTMNYYFLIVSTFLLVGIATWVTVKFVEPRFGKFEGNIEKIEEITTDEKRGLRYAGITLAAYVAILLIMVIPENGWLRDAETGSFINSPFMSGIVPIMLFLFLLPAIAFGIGAKRIKNDKDVADKMFKSIADLAPFIVLAFVAAQMIAFFNWSNIGPILAIKGAELLQAMNFTGLPMLIGFIIICAFINLLIASASAKWALLATIFVPMFMYLGYSPAFTQMAYRVGDSITNPITPMLAYFAILLSFARKHDKSIGIGTLVSALLPYSIFFAIGWIILFSIWYLLGIPVGPGDNIFL</sequence>
<feature type="transmembrane region" description="Helical" evidence="1">
    <location>
        <begin position="132"/>
        <end position="159"/>
    </location>
</feature>
<dbReference type="Pfam" id="PF03806">
    <property type="entry name" value="ABG_transport"/>
    <property type="match status" value="1"/>
</dbReference>
<feature type="transmembrane region" description="Helical" evidence="1">
    <location>
        <begin position="349"/>
        <end position="368"/>
    </location>
</feature>
<organism evidence="2 3">
    <name type="scientific">Cytobacillus purgationiresistens</name>
    <dbReference type="NCBI Taxonomy" id="863449"/>
    <lineage>
        <taxon>Bacteria</taxon>
        <taxon>Bacillati</taxon>
        <taxon>Bacillota</taxon>
        <taxon>Bacilli</taxon>
        <taxon>Bacillales</taxon>
        <taxon>Bacillaceae</taxon>
        <taxon>Cytobacillus</taxon>
    </lineage>
</organism>
<dbReference type="PANTHER" id="PTHR30282:SF0">
    <property type="entry name" value="P-AMINOBENZOYL-GLUTAMATE TRANSPORT PROTEIN"/>
    <property type="match status" value="1"/>
</dbReference>
<reference evidence="2 3" key="1">
    <citation type="submission" date="2023-07" db="EMBL/GenBank/DDBJ databases">
        <title>Genomic Encyclopedia of Type Strains, Phase IV (KMG-IV): sequencing the most valuable type-strain genomes for metagenomic binning, comparative biology and taxonomic classification.</title>
        <authorList>
            <person name="Goeker M."/>
        </authorList>
    </citation>
    <scope>NUCLEOTIDE SEQUENCE [LARGE SCALE GENOMIC DNA]</scope>
    <source>
        <strain evidence="2 3">DSM 23494</strain>
    </source>
</reference>
<dbReference type="EMBL" id="JAUSUB010000014">
    <property type="protein sequence ID" value="MDQ0271395.1"/>
    <property type="molecule type" value="Genomic_DNA"/>
</dbReference>
<feature type="transmembrane region" description="Helical" evidence="1">
    <location>
        <begin position="268"/>
        <end position="287"/>
    </location>
</feature>
<feature type="transmembrane region" description="Helical" evidence="1">
    <location>
        <begin position="476"/>
        <end position="501"/>
    </location>
</feature>
<proteinExistence type="predicted"/>
<name>A0ABU0AK25_9BACI</name>
<keyword evidence="1" id="KW-0472">Membrane</keyword>
<feature type="transmembrane region" description="Helical" evidence="1">
    <location>
        <begin position="98"/>
        <end position="120"/>
    </location>
</feature>
<feature type="transmembrane region" description="Helical" evidence="1">
    <location>
        <begin position="171"/>
        <end position="191"/>
    </location>
</feature>
<evidence type="ECO:0000256" key="1">
    <source>
        <dbReference type="SAM" id="Phobius"/>
    </source>
</evidence>
<evidence type="ECO:0000313" key="3">
    <source>
        <dbReference type="Proteomes" id="UP001238088"/>
    </source>
</evidence>
<dbReference type="PANTHER" id="PTHR30282">
    <property type="entry name" value="P-AMINOBENZOYL GLUTAMATE TRANSPORTER"/>
    <property type="match status" value="1"/>
</dbReference>
<evidence type="ECO:0000313" key="2">
    <source>
        <dbReference type="EMBL" id="MDQ0271395.1"/>
    </source>
</evidence>
<feature type="transmembrane region" description="Helical" evidence="1">
    <location>
        <begin position="221"/>
        <end position="240"/>
    </location>
</feature>
<feature type="transmembrane region" description="Helical" evidence="1">
    <location>
        <begin position="307"/>
        <end position="328"/>
    </location>
</feature>
<comment type="caution">
    <text evidence="2">The sequence shown here is derived from an EMBL/GenBank/DDBJ whole genome shotgun (WGS) entry which is preliminary data.</text>
</comment>
<feature type="transmembrane region" description="Helical" evidence="1">
    <location>
        <begin position="446"/>
        <end position="464"/>
    </location>
</feature>
<feature type="transmembrane region" description="Helical" evidence="1">
    <location>
        <begin position="388"/>
        <end position="408"/>
    </location>
</feature>
<gene>
    <name evidence="2" type="ORF">J2S17_003283</name>
</gene>
<keyword evidence="1" id="KW-1133">Transmembrane helix</keyword>
<keyword evidence="1" id="KW-0812">Transmembrane</keyword>
<keyword evidence="3" id="KW-1185">Reference proteome</keyword>
<protein>
    <submittedName>
        <fullName evidence="2">Aminobenzoyl-glutamate transport protein</fullName>
    </submittedName>
</protein>
<dbReference type="RefSeq" id="WP_307476499.1">
    <property type="nucleotide sequence ID" value="NZ_JAUSUB010000014.1"/>
</dbReference>
<feature type="transmembrane region" description="Helical" evidence="1">
    <location>
        <begin position="415"/>
        <end position="434"/>
    </location>
</feature>
<accession>A0ABU0AK25</accession>
<feature type="transmembrane region" description="Helical" evidence="1">
    <location>
        <begin position="37"/>
        <end position="59"/>
    </location>
</feature>
<dbReference type="Proteomes" id="UP001238088">
    <property type="component" value="Unassembled WGS sequence"/>
</dbReference>
<dbReference type="InterPro" id="IPR004697">
    <property type="entry name" value="AbgT"/>
</dbReference>